<dbReference type="InterPro" id="IPR019933">
    <property type="entry name" value="DivIVA_domain"/>
</dbReference>
<keyword evidence="4" id="KW-0132">Cell division</keyword>
<evidence type="ECO:0000256" key="3">
    <source>
        <dbReference type="ARBA" id="ARBA00022490"/>
    </source>
</evidence>
<dbReference type="PANTHER" id="PTHR35794:SF2">
    <property type="entry name" value="CELL DIVISION PROTEIN DIVIVA"/>
    <property type="match status" value="1"/>
</dbReference>
<evidence type="ECO:0000256" key="1">
    <source>
        <dbReference type="ARBA" id="ARBA00004496"/>
    </source>
</evidence>
<sequence>MVSDRPNRGNPIRPVSANAIAHRGFSSSFRGFDPVEVREFLGQVATEVDALQRRVAELETALAEQATMAAAAADQPVEQVRPQPLSAEDLMAQVGEQTATVLRSAHAAAADITARAESEAAAALEQANSRAAHILDEAQARSAQVLAEAEPIAARIREEAETGAARLREGAEREVEGLLARAREQAESIRNQAEQERRLTVEGAQSVREKILSDLSRRRRVATVQIEQLRAGRERLLESYGVVRRTLEEVADELLFRLSPFEPRPVDVGARRFVPLDETLLGHDLEKLQDGRVSGGGALFQRLLDLPDRGLAEVPQNPQNLELRIGRPAGGRRVLRHAY</sequence>
<name>A0A2W6AQ12_9BACT</name>
<protein>
    <recommendedName>
        <fullName evidence="10">Antigen 84</fullName>
    </recommendedName>
</protein>
<keyword evidence="5 7" id="KW-0175">Coiled coil</keyword>
<evidence type="ECO:0000256" key="7">
    <source>
        <dbReference type="SAM" id="Coils"/>
    </source>
</evidence>
<evidence type="ECO:0000313" key="9">
    <source>
        <dbReference type="Proteomes" id="UP000248724"/>
    </source>
</evidence>
<dbReference type="PANTHER" id="PTHR35794">
    <property type="entry name" value="CELL DIVISION PROTEIN DIVIVA"/>
    <property type="match status" value="1"/>
</dbReference>
<evidence type="ECO:0000256" key="2">
    <source>
        <dbReference type="ARBA" id="ARBA00009008"/>
    </source>
</evidence>
<evidence type="ECO:0000256" key="4">
    <source>
        <dbReference type="ARBA" id="ARBA00022618"/>
    </source>
</evidence>
<keyword evidence="6" id="KW-0131">Cell cycle</keyword>
<evidence type="ECO:0000256" key="6">
    <source>
        <dbReference type="ARBA" id="ARBA00023306"/>
    </source>
</evidence>
<dbReference type="NCBIfam" id="TIGR03544">
    <property type="entry name" value="DivI1A_domain"/>
    <property type="match status" value="1"/>
</dbReference>
<accession>A0A2W6AQ12</accession>
<dbReference type="InterPro" id="IPR007793">
    <property type="entry name" value="DivIVA_fam"/>
</dbReference>
<dbReference type="GO" id="GO:0005737">
    <property type="term" value="C:cytoplasm"/>
    <property type="evidence" value="ECO:0007669"/>
    <property type="project" value="UniProtKB-SubCell"/>
</dbReference>
<feature type="coiled-coil region" evidence="7">
    <location>
        <begin position="168"/>
        <end position="199"/>
    </location>
</feature>
<reference evidence="8 9" key="1">
    <citation type="journal article" date="2017" name="Nature">
        <title>Atmospheric trace gases support primary production in Antarctic desert surface soil.</title>
        <authorList>
            <person name="Ji M."/>
            <person name="Greening C."/>
            <person name="Vanwonterghem I."/>
            <person name="Carere C.R."/>
            <person name="Bay S.K."/>
            <person name="Steen J.A."/>
            <person name="Montgomery K."/>
            <person name="Lines T."/>
            <person name="Beardall J."/>
            <person name="van Dorst J."/>
            <person name="Snape I."/>
            <person name="Stott M.B."/>
            <person name="Hugenholtz P."/>
            <person name="Ferrari B.C."/>
        </authorList>
    </citation>
    <scope>NUCLEOTIDE SEQUENCE [LARGE SCALE GENOMIC DNA]</scope>
    <source>
        <strain evidence="8">RRmetagenome_bin12</strain>
    </source>
</reference>
<dbReference type="GO" id="GO:0051301">
    <property type="term" value="P:cell division"/>
    <property type="evidence" value="ECO:0007669"/>
    <property type="project" value="UniProtKB-KW"/>
</dbReference>
<evidence type="ECO:0008006" key="10">
    <source>
        <dbReference type="Google" id="ProtNLM"/>
    </source>
</evidence>
<dbReference type="Pfam" id="PF05103">
    <property type="entry name" value="DivIVA"/>
    <property type="match status" value="1"/>
</dbReference>
<feature type="coiled-coil region" evidence="7">
    <location>
        <begin position="41"/>
        <end position="68"/>
    </location>
</feature>
<dbReference type="EMBL" id="QHBU01000184">
    <property type="protein sequence ID" value="PZR79901.1"/>
    <property type="molecule type" value="Genomic_DNA"/>
</dbReference>
<dbReference type="AlphaFoldDB" id="A0A2W6AQ12"/>
<feature type="non-terminal residue" evidence="8">
    <location>
        <position position="339"/>
    </location>
</feature>
<evidence type="ECO:0000313" key="8">
    <source>
        <dbReference type="EMBL" id="PZR79901.1"/>
    </source>
</evidence>
<proteinExistence type="inferred from homology"/>
<gene>
    <name evidence="8" type="ORF">DLM65_09550</name>
</gene>
<comment type="subcellular location">
    <subcellularLocation>
        <location evidence="1">Cytoplasm</location>
    </subcellularLocation>
</comment>
<evidence type="ECO:0000256" key="5">
    <source>
        <dbReference type="ARBA" id="ARBA00023054"/>
    </source>
</evidence>
<comment type="similarity">
    <text evidence="2">Belongs to the DivIVA family.</text>
</comment>
<keyword evidence="3" id="KW-0963">Cytoplasm</keyword>
<comment type="caution">
    <text evidence="8">The sequence shown here is derived from an EMBL/GenBank/DDBJ whole genome shotgun (WGS) entry which is preliminary data.</text>
</comment>
<organism evidence="8 9">
    <name type="scientific">Candidatus Aeolococcus gillhamiae</name>
    <dbReference type="NCBI Taxonomy" id="3127015"/>
    <lineage>
        <taxon>Bacteria</taxon>
        <taxon>Bacillati</taxon>
        <taxon>Candidatus Dormiibacterota</taxon>
        <taxon>Candidatus Dormibacteria</taxon>
        <taxon>Candidatus Aeolococcales</taxon>
        <taxon>Candidatus Aeolococcaceae</taxon>
        <taxon>Candidatus Aeolococcus</taxon>
    </lineage>
</organism>
<dbReference type="Gene3D" id="6.10.250.660">
    <property type="match status" value="1"/>
</dbReference>
<dbReference type="Proteomes" id="UP000248724">
    <property type="component" value="Unassembled WGS sequence"/>
</dbReference>